<accession>A0AAD6JSH2</accession>
<dbReference type="PANTHER" id="PTHR32387:SF3">
    <property type="entry name" value="ATP_DNA BINDING PROTEIN"/>
    <property type="match status" value="1"/>
</dbReference>
<dbReference type="PANTHER" id="PTHR32387">
    <property type="entry name" value="WU:FJ29H11"/>
    <property type="match status" value="1"/>
</dbReference>
<reference evidence="1 2" key="1">
    <citation type="journal article" date="2023" name="Int. J. Mol. Sci.">
        <title>De Novo Assembly and Annotation of 11 Diverse Shrub Willow (Salix) Genomes Reveals Novel Gene Organization in Sex-Linked Regions.</title>
        <authorList>
            <person name="Hyden B."/>
            <person name="Feng K."/>
            <person name="Yates T.B."/>
            <person name="Jawdy S."/>
            <person name="Cereghino C."/>
            <person name="Smart L.B."/>
            <person name="Muchero W."/>
        </authorList>
    </citation>
    <scope>NUCLEOTIDE SEQUENCE [LARGE SCALE GENOMIC DNA]</scope>
    <source>
        <tissue evidence="1">Shoot tip</tissue>
    </source>
</reference>
<dbReference type="InterPro" id="IPR052957">
    <property type="entry name" value="Auxin_embryo_med"/>
</dbReference>
<evidence type="ECO:0000313" key="2">
    <source>
        <dbReference type="Proteomes" id="UP001162972"/>
    </source>
</evidence>
<evidence type="ECO:0000313" key="1">
    <source>
        <dbReference type="EMBL" id="KAJ6410476.1"/>
    </source>
</evidence>
<organism evidence="1 2">
    <name type="scientific">Salix udensis</name>
    <dbReference type="NCBI Taxonomy" id="889485"/>
    <lineage>
        <taxon>Eukaryota</taxon>
        <taxon>Viridiplantae</taxon>
        <taxon>Streptophyta</taxon>
        <taxon>Embryophyta</taxon>
        <taxon>Tracheophyta</taxon>
        <taxon>Spermatophyta</taxon>
        <taxon>Magnoliopsida</taxon>
        <taxon>eudicotyledons</taxon>
        <taxon>Gunneridae</taxon>
        <taxon>Pentapetalae</taxon>
        <taxon>rosids</taxon>
        <taxon>fabids</taxon>
        <taxon>Malpighiales</taxon>
        <taxon>Salicaceae</taxon>
        <taxon>Saliceae</taxon>
        <taxon>Salix</taxon>
    </lineage>
</organism>
<dbReference type="AlphaFoldDB" id="A0AAD6JSH2"/>
<name>A0AAD6JSH2_9ROSI</name>
<dbReference type="EMBL" id="JAPFFJ010000014">
    <property type="protein sequence ID" value="KAJ6410476.1"/>
    <property type="molecule type" value="Genomic_DNA"/>
</dbReference>
<protein>
    <submittedName>
        <fullName evidence="1">Uncharacterized protein</fullName>
    </submittedName>
</protein>
<dbReference type="Proteomes" id="UP001162972">
    <property type="component" value="Chromosome 15Z"/>
</dbReference>
<sequence length="363" mass="41330">MPESDATRKIWIPDGHENGKWVNPEECVLHNRDGLFGQQFTFLEEYYEPNLLCFFSTAFNVTSNPSFDSHCKLWKVWETSGYQLSHAQCCAFWECVVSQWSSEVERTLADGLMKLPVHSGRGEILLLDKNDVFVADDLLLKELFENHSPRPVLVWYPQQGLPSLPRSKLLEIYRKIGVRTISESAQKEELSLADGVKLKPLNPSVLFIGKEMVRLILGFLADPSLKMEMRKRHEAVQCLLNITALVTSEPITLSYSLSLSSGEIVKVRASRMIRWDRKSSRFYTQKPDKAGGPKARLEYATCLSEAIAGGVLWDKEVNINALCELIKFAVLVNFNEEAVQFLMKTKNLQIFEEDEEFLSAAFP</sequence>
<gene>
    <name evidence="1" type="ORF">OIU84_007259</name>
</gene>
<comment type="caution">
    <text evidence="1">The sequence shown here is derived from an EMBL/GenBank/DDBJ whole genome shotgun (WGS) entry which is preliminary data.</text>
</comment>
<proteinExistence type="predicted"/>
<keyword evidence="2" id="KW-1185">Reference proteome</keyword>